<dbReference type="Pfam" id="PF01068">
    <property type="entry name" value="DNA_ligase_A_M"/>
    <property type="match status" value="1"/>
</dbReference>
<keyword evidence="6" id="KW-0540">Nuclease</keyword>
<dbReference type="CDD" id="cd07971">
    <property type="entry name" value="OBF_DNA_ligase_LigD"/>
    <property type="match status" value="1"/>
</dbReference>
<evidence type="ECO:0000256" key="12">
    <source>
        <dbReference type="ARBA" id="ARBA00022840"/>
    </source>
</evidence>
<dbReference type="SUPFAM" id="SSF56747">
    <property type="entry name" value="Prim-pol domain"/>
    <property type="match status" value="1"/>
</dbReference>
<sequence>MADDKLARYKAKRDFSVTSEPGDDDAPDGDQLGFVIQKHWASRLHYDFRLELDGTMKSWAVPKGPSYDPTDKRMAVHVEDHPVSYSSFEGTIPAKQYGAGKVIIWDKGLWVPIGDPHQGYKDGHLKFELIGLKMRGKWALIRIQRPKGRQDAWLLIKEKDAFVKSASEFSVVDAFPDSVQGMALPTREGGTPEASRAPTRGRKRAAASAGPHPDAVKARLPAKLSPQLATLVDAPPPQHDTWIWESKFDGYRLLSRIDGGDVQLFTRNGNDWTARLKPLHAAIQKLKLPAGWYDGEIVVMDANGIPSFGALQNAFDTAATKDIVYFLFDVPYLNGFDLRGVPLEVRRQYLATVLGAGADTVRFSEAFDASPASLVKSACQLGLEGLIGKRKDSRYASSRSAAWIKLKCSHRQEFVIGGWTDPKGGRSGLGALILGVHDENGQLIHAGNVGTGFNQETLHEIRSQLDQVPATRSPFAGKVAMAGRPHWVKPTMVAEVTFAEWTRDNHIRHAVFHGLRTDKPAKSIVREKAVSVPAKGKTPAPSAKTAKAAKADSTASHALSTRLRITHGDRVIDTSTGTTKIELVRYYALVGDLMMAHLKGRPISLVRAPTGVGGQLFFQKHAEVEKMPGIRQLDPALYASHPPMLEVASKVGLVSAAQWNMVEIHTLNTSTTSFEHADRIVFDLDPGKGVQWKAIQEGARVLHVFLEQLGLPAFLKTSGGKGLHVVVPIRKAHDWDTVKGFSQAVVTHLARTLPHMFVAKSGPKNRVGKIFIDYLRNGLGATTVCAWSARARPGLGISVPVDWSELPRLRGGDHWTVGNVHTRLDAGNDPWAGYARAARSITSAMKKLGFEA</sequence>
<evidence type="ECO:0000256" key="21">
    <source>
        <dbReference type="SAM" id="MobiDB-lite"/>
    </source>
</evidence>
<evidence type="ECO:0000256" key="5">
    <source>
        <dbReference type="ARBA" id="ARBA00022695"/>
    </source>
</evidence>
<name>A0ABT9SAE8_9BURK</name>
<comment type="catalytic activity">
    <reaction evidence="20">
        <text>ATP + (deoxyribonucleotide)n-3'-hydroxyl + 5'-phospho-(deoxyribonucleotide)m = (deoxyribonucleotide)n+m + AMP + diphosphate.</text>
        <dbReference type="EC" id="6.5.1.1"/>
    </reaction>
</comment>
<feature type="domain" description="ATP-dependent DNA ligase family profile" evidence="22">
    <location>
        <begin position="316"/>
        <end position="421"/>
    </location>
</feature>
<evidence type="ECO:0000256" key="18">
    <source>
        <dbReference type="ARBA" id="ARBA00023268"/>
    </source>
</evidence>
<evidence type="ECO:0000256" key="17">
    <source>
        <dbReference type="ARBA" id="ARBA00023211"/>
    </source>
</evidence>
<organism evidence="23 24">
    <name type="scientific">Variovorax ginsengisoli</name>
    <dbReference type="NCBI Taxonomy" id="363844"/>
    <lineage>
        <taxon>Bacteria</taxon>
        <taxon>Pseudomonadati</taxon>
        <taxon>Pseudomonadota</taxon>
        <taxon>Betaproteobacteria</taxon>
        <taxon>Burkholderiales</taxon>
        <taxon>Comamonadaceae</taxon>
        <taxon>Variovorax</taxon>
    </lineage>
</organism>
<keyword evidence="11" id="KW-0269">Exonuclease</keyword>
<dbReference type="InterPro" id="IPR014146">
    <property type="entry name" value="LigD_ligase_dom"/>
</dbReference>
<dbReference type="NCBIfam" id="TIGR02779">
    <property type="entry name" value="NHEJ_ligase_lig"/>
    <property type="match status" value="1"/>
</dbReference>
<accession>A0ABT9SAE8</accession>
<evidence type="ECO:0000256" key="9">
    <source>
        <dbReference type="ARBA" id="ARBA00022763"/>
    </source>
</evidence>
<keyword evidence="4" id="KW-0808">Transferase</keyword>
<evidence type="ECO:0000256" key="20">
    <source>
        <dbReference type="ARBA" id="ARBA00034003"/>
    </source>
</evidence>
<dbReference type="Proteomes" id="UP001226867">
    <property type="component" value="Unassembled WGS sequence"/>
</dbReference>
<dbReference type="PANTHER" id="PTHR42705">
    <property type="entry name" value="BIFUNCTIONAL NON-HOMOLOGOUS END JOINING PROTEIN LIGD"/>
    <property type="match status" value="1"/>
</dbReference>
<reference evidence="23 24" key="1">
    <citation type="submission" date="2023-07" db="EMBL/GenBank/DDBJ databases">
        <title>Sorghum-associated microbial communities from plants grown in Nebraska, USA.</title>
        <authorList>
            <person name="Schachtman D."/>
        </authorList>
    </citation>
    <scope>NUCLEOTIDE SEQUENCE [LARGE SCALE GENOMIC DNA]</scope>
    <source>
        <strain evidence="23 24">DS1607</strain>
    </source>
</reference>
<keyword evidence="24" id="KW-1185">Reference proteome</keyword>
<evidence type="ECO:0000256" key="14">
    <source>
        <dbReference type="ARBA" id="ARBA00023125"/>
    </source>
</evidence>
<dbReference type="EMBL" id="JAUSRO010000009">
    <property type="protein sequence ID" value="MDP9900813.1"/>
    <property type="molecule type" value="Genomic_DNA"/>
</dbReference>
<protein>
    <recommendedName>
        <fullName evidence="2">DNA ligase (ATP)</fullName>
        <ecNumber evidence="2">6.5.1.1</ecNumber>
    </recommendedName>
    <alternativeName>
        <fullName evidence="19">NHEJ DNA polymerase</fullName>
    </alternativeName>
</protein>
<feature type="region of interest" description="Disordered" evidence="21">
    <location>
        <begin position="182"/>
        <end position="216"/>
    </location>
</feature>
<dbReference type="InterPro" id="IPR012310">
    <property type="entry name" value="DNA_ligase_ATP-dep_cent"/>
</dbReference>
<evidence type="ECO:0000256" key="7">
    <source>
        <dbReference type="ARBA" id="ARBA00022723"/>
    </source>
</evidence>
<gene>
    <name evidence="23" type="ORF">J2W36_003079</name>
</gene>
<dbReference type="NCBIfam" id="TIGR02777">
    <property type="entry name" value="LigD_PE_dom"/>
    <property type="match status" value="1"/>
</dbReference>
<dbReference type="Gene3D" id="3.30.1490.70">
    <property type="match status" value="1"/>
</dbReference>
<evidence type="ECO:0000256" key="15">
    <source>
        <dbReference type="ARBA" id="ARBA00023172"/>
    </source>
</evidence>
<dbReference type="Pfam" id="PF13298">
    <property type="entry name" value="LigD_N"/>
    <property type="match status" value="1"/>
</dbReference>
<evidence type="ECO:0000256" key="19">
    <source>
        <dbReference type="ARBA" id="ARBA00029943"/>
    </source>
</evidence>
<evidence type="ECO:0000256" key="4">
    <source>
        <dbReference type="ARBA" id="ARBA00022679"/>
    </source>
</evidence>
<dbReference type="SUPFAM" id="SSF50249">
    <property type="entry name" value="Nucleic acid-binding proteins"/>
    <property type="match status" value="1"/>
</dbReference>
<dbReference type="RefSeq" id="WP_307690602.1">
    <property type="nucleotide sequence ID" value="NZ_JAUSRO010000009.1"/>
</dbReference>
<keyword evidence="16" id="KW-0234">DNA repair</keyword>
<dbReference type="NCBIfam" id="TIGR02778">
    <property type="entry name" value="ligD_pol"/>
    <property type="match status" value="1"/>
</dbReference>
<keyword evidence="7" id="KW-0479">Metal-binding</keyword>
<keyword evidence="8" id="KW-0547">Nucleotide-binding</keyword>
<dbReference type="InterPro" id="IPR033651">
    <property type="entry name" value="PaeLigD_Pol-like"/>
</dbReference>
<dbReference type="Gene3D" id="3.90.920.10">
    <property type="entry name" value="DNA primase, PRIM domain"/>
    <property type="match status" value="1"/>
</dbReference>
<evidence type="ECO:0000256" key="3">
    <source>
        <dbReference type="ARBA" id="ARBA00022598"/>
    </source>
</evidence>
<dbReference type="InterPro" id="IPR014143">
    <property type="entry name" value="NHEJ_ligase_prk"/>
</dbReference>
<dbReference type="CDD" id="cd04862">
    <property type="entry name" value="PaeLigD_Pol_like"/>
    <property type="match status" value="1"/>
</dbReference>
<dbReference type="InterPro" id="IPR014145">
    <property type="entry name" value="LigD_pol_dom"/>
</dbReference>
<dbReference type="InterPro" id="IPR012309">
    <property type="entry name" value="DNA_ligase_ATP-dep_C"/>
</dbReference>
<keyword evidence="3 23" id="KW-0436">Ligase</keyword>
<comment type="cofactor">
    <cofactor evidence="1">
        <name>Mn(2+)</name>
        <dbReference type="ChEBI" id="CHEBI:29035"/>
    </cofactor>
</comment>
<dbReference type="Gene3D" id="2.40.50.140">
    <property type="entry name" value="Nucleic acid-binding proteins"/>
    <property type="match status" value="1"/>
</dbReference>
<keyword evidence="5" id="KW-0548">Nucleotidyltransferase</keyword>
<dbReference type="Gene3D" id="3.30.470.30">
    <property type="entry name" value="DNA ligase/mRNA capping enzyme"/>
    <property type="match status" value="1"/>
</dbReference>
<dbReference type="InterPro" id="IPR014144">
    <property type="entry name" value="LigD_PE_domain"/>
</dbReference>
<keyword evidence="12" id="KW-0067">ATP-binding</keyword>
<dbReference type="NCBIfam" id="TIGR02776">
    <property type="entry name" value="NHEJ_ligase_prk"/>
    <property type="match status" value="1"/>
</dbReference>
<dbReference type="GO" id="GO:0003910">
    <property type="term" value="F:DNA ligase (ATP) activity"/>
    <property type="evidence" value="ECO:0007669"/>
    <property type="project" value="UniProtKB-EC"/>
</dbReference>
<keyword evidence="17" id="KW-0464">Manganese</keyword>
<dbReference type="InterPro" id="IPR052171">
    <property type="entry name" value="NHEJ_LigD"/>
</dbReference>
<evidence type="ECO:0000256" key="16">
    <source>
        <dbReference type="ARBA" id="ARBA00023204"/>
    </source>
</evidence>
<dbReference type="Pfam" id="PF21686">
    <property type="entry name" value="LigD_Prim-Pol"/>
    <property type="match status" value="1"/>
</dbReference>
<keyword evidence="15" id="KW-0233">DNA recombination</keyword>
<evidence type="ECO:0000256" key="1">
    <source>
        <dbReference type="ARBA" id="ARBA00001936"/>
    </source>
</evidence>
<keyword evidence="14" id="KW-0238">DNA-binding</keyword>
<keyword evidence="10" id="KW-0378">Hydrolase</keyword>
<dbReference type="PROSITE" id="PS50160">
    <property type="entry name" value="DNA_LIGASE_A3"/>
    <property type="match status" value="1"/>
</dbReference>
<feature type="compositionally biased region" description="Low complexity" evidence="21">
    <location>
        <begin position="533"/>
        <end position="557"/>
    </location>
</feature>
<dbReference type="CDD" id="cd07906">
    <property type="entry name" value="Adenylation_DNA_ligase_LigD_LigC"/>
    <property type="match status" value="1"/>
</dbReference>
<dbReference type="InterPro" id="IPR012340">
    <property type="entry name" value="NA-bd_OB-fold"/>
</dbReference>
<dbReference type="EC" id="6.5.1.1" evidence="2"/>
<dbReference type="Pfam" id="PF04679">
    <property type="entry name" value="DNA_ligase_A_C"/>
    <property type="match status" value="1"/>
</dbReference>
<comment type="caution">
    <text evidence="23">The sequence shown here is derived from an EMBL/GenBank/DDBJ whole genome shotgun (WGS) entry which is preliminary data.</text>
</comment>
<evidence type="ECO:0000256" key="10">
    <source>
        <dbReference type="ARBA" id="ARBA00022801"/>
    </source>
</evidence>
<evidence type="ECO:0000256" key="8">
    <source>
        <dbReference type="ARBA" id="ARBA00022741"/>
    </source>
</evidence>
<keyword evidence="18" id="KW-0511">Multifunctional enzyme</keyword>
<evidence type="ECO:0000256" key="13">
    <source>
        <dbReference type="ARBA" id="ARBA00022932"/>
    </source>
</evidence>
<proteinExistence type="predicted"/>
<keyword evidence="13" id="KW-0239">DNA-directed DNA polymerase</keyword>
<evidence type="ECO:0000313" key="24">
    <source>
        <dbReference type="Proteomes" id="UP001226867"/>
    </source>
</evidence>
<evidence type="ECO:0000313" key="23">
    <source>
        <dbReference type="EMBL" id="MDP9900813.1"/>
    </source>
</evidence>
<evidence type="ECO:0000259" key="22">
    <source>
        <dbReference type="PROSITE" id="PS50160"/>
    </source>
</evidence>
<dbReference type="NCBIfam" id="NF004628">
    <property type="entry name" value="PRK05972.1"/>
    <property type="match status" value="1"/>
</dbReference>
<keyword evidence="9" id="KW-0227">DNA damage</keyword>
<dbReference type="PANTHER" id="PTHR42705:SF2">
    <property type="entry name" value="BIFUNCTIONAL NON-HOMOLOGOUS END JOINING PROTEIN LIGD"/>
    <property type="match status" value="1"/>
</dbReference>
<evidence type="ECO:0000256" key="11">
    <source>
        <dbReference type="ARBA" id="ARBA00022839"/>
    </source>
</evidence>
<dbReference type="SUPFAM" id="SSF56091">
    <property type="entry name" value="DNA ligase/mRNA capping enzyme, catalytic domain"/>
    <property type="match status" value="1"/>
</dbReference>
<evidence type="ECO:0000256" key="2">
    <source>
        <dbReference type="ARBA" id="ARBA00012727"/>
    </source>
</evidence>
<feature type="region of interest" description="Disordered" evidence="21">
    <location>
        <begin position="532"/>
        <end position="557"/>
    </location>
</feature>
<evidence type="ECO:0000256" key="6">
    <source>
        <dbReference type="ARBA" id="ARBA00022722"/>
    </source>
</evidence>